<organism evidence="2 3">
    <name type="scientific">Ectopseudomonas mendocina</name>
    <name type="common">Pseudomonas mendocina</name>
    <dbReference type="NCBI Taxonomy" id="300"/>
    <lineage>
        <taxon>Bacteria</taxon>
        <taxon>Pseudomonadati</taxon>
        <taxon>Pseudomonadota</taxon>
        <taxon>Gammaproteobacteria</taxon>
        <taxon>Pseudomonadales</taxon>
        <taxon>Pseudomonadaceae</taxon>
        <taxon>Ectopseudomonas</taxon>
    </lineage>
</organism>
<reference evidence="2 3" key="1">
    <citation type="submission" date="2018-03" db="EMBL/GenBank/DDBJ databases">
        <title>Complete genome sequence and methylome analysis of Pseudomonas mendocina NEB 698.</title>
        <authorList>
            <person name="Morgan R.D."/>
        </authorList>
    </citation>
    <scope>NUCLEOTIDE SEQUENCE [LARGE SCALE GENOMIC DNA]</scope>
    <source>
        <strain evidence="2 3">NEB698</strain>
    </source>
</reference>
<keyword evidence="1" id="KW-1133">Transmembrane helix</keyword>
<dbReference type="RefSeq" id="WP_106736418.1">
    <property type="nucleotide sequence ID" value="NZ_CP027657.1"/>
</dbReference>
<gene>
    <name evidence="2" type="ORF">C7A17_01915</name>
</gene>
<feature type="transmembrane region" description="Helical" evidence="1">
    <location>
        <begin position="7"/>
        <end position="26"/>
    </location>
</feature>
<sequence length="126" mass="13862">MRLIRNILWLDCTAAALAGLVVLSFSTQLSDWYAAPEALLRFIGAVNIAYACYSFFLAARTWRSEISIGLLAWANGAWAVVCLCIAALLVQTLSPLGFIHIVGEAAFVGGLARIEWRWRKQLTMAT</sequence>
<keyword evidence="1" id="KW-0812">Transmembrane</keyword>
<name>A0A2R3QIG9_ECTME</name>
<evidence type="ECO:0000256" key="1">
    <source>
        <dbReference type="SAM" id="Phobius"/>
    </source>
</evidence>
<feature type="transmembrane region" description="Helical" evidence="1">
    <location>
        <begin position="96"/>
        <end position="114"/>
    </location>
</feature>
<dbReference type="AlphaFoldDB" id="A0A2R3QIG9"/>
<protein>
    <submittedName>
        <fullName evidence="2">Uncharacterized protein</fullName>
    </submittedName>
</protein>
<feature type="transmembrane region" description="Helical" evidence="1">
    <location>
        <begin position="38"/>
        <end position="58"/>
    </location>
</feature>
<evidence type="ECO:0000313" key="2">
    <source>
        <dbReference type="EMBL" id="AVO51569.1"/>
    </source>
</evidence>
<proteinExistence type="predicted"/>
<feature type="transmembrane region" description="Helical" evidence="1">
    <location>
        <begin position="70"/>
        <end position="90"/>
    </location>
</feature>
<keyword evidence="1" id="KW-0472">Membrane</keyword>
<evidence type="ECO:0000313" key="3">
    <source>
        <dbReference type="Proteomes" id="UP000238327"/>
    </source>
</evidence>
<dbReference type="OrthoDB" id="7066177at2"/>
<dbReference type="Proteomes" id="UP000238327">
    <property type="component" value="Chromosome"/>
</dbReference>
<dbReference type="EMBL" id="CP027657">
    <property type="protein sequence ID" value="AVO51569.1"/>
    <property type="molecule type" value="Genomic_DNA"/>
</dbReference>
<accession>A0A2R3QIG9</accession>